<dbReference type="EMBL" id="PGGS01000038">
    <property type="protein sequence ID" value="PNH11091.1"/>
    <property type="molecule type" value="Genomic_DNA"/>
</dbReference>
<dbReference type="AlphaFoldDB" id="A0A2J8AEY8"/>
<keyword evidence="5" id="KW-0472">Membrane</keyword>
<feature type="compositionally biased region" description="Pro residues" evidence="4">
    <location>
        <begin position="1005"/>
        <end position="1015"/>
    </location>
</feature>
<feature type="region of interest" description="Disordered" evidence="4">
    <location>
        <begin position="990"/>
        <end position="1020"/>
    </location>
</feature>
<feature type="compositionally biased region" description="Gly residues" evidence="4">
    <location>
        <begin position="1095"/>
        <end position="1107"/>
    </location>
</feature>
<sequence length="1107" mass="116908">MLCSLNAILTAENCIDGIDNDGDGLVDALDPDCWRCGNRKTDPDEECDDGNVLEGDGCSSICMFQDFPPPSLSPSPPPPPPTNGGQIDYCLATPGGCATCAGKCPTIDNYGKRGSMCRLPNYLHGAIPDSTICRNNLGSLALQTSNVTTADADRTVVGTATIYRTIDGFIWGTVQMQCPYLIWSPGYISDIDRNTFMLLSYTLNGVITVARVSLIRARNGQGDYVNDVFGMDVDMLYSCYSFGFDLQRAGFGSIGCTPLSIDVQMSVRSVFATSSASSDTCITLNEKNTQTDPGDNGGSFTAKYPDPPSPPPRNCPQLSSLPPNAPLRIWINNMPVAPATGPSGLADQPVVFTTLRPACAIPTTTITLQSGNGTGTFRVGTDNKMMTIPSVGIDTLDVDVSTSGDCDDHWVVIAIVVVASSGDSTPPIPPAACPCWMRAAANGTCPGIKVPILLETLGNVPNGQSVMQCVDPANYDIFTGRMAYSYCWRYTCLPDVFSTTSFKATCTDLDRWNIKQMDGKFLLDMQRTDGVHIKVTGKPKNPDLPPVVYTEYDDDSWITLPEGGFGNFTFEYIIPPGFDDLSAAVVMDASCACPLLPEETEGGVPGVLCNSTYATMTAQLVNDSSVTFKQCVSWPNYDILTREMAWSHCWRYDCLPRAFYGQAYTVSINEVSKHNIHDIPAADFELLTFVAPFGMRADVTLNYVDKVEEYNSTVGSLVIQGRKQTVNVRSMIDNLTISYYLPAVWGLDGLAAAVVLRMVPGSEMPMPPSPPDNPPSPPSPPAIPASAPRVLITADFMILGNLDVSKLGTDSGVTHSGYYVSIPVSFYDFKAMKDCSDDSKDALRLQIAKAFSVDDPSTVFVSCRFAVPSTGEPILRRVMRAMSRLLLGPSPVVESNIIVPAGIEFASAMTAGCTALTGTLSGADCAASKATTKPKITVTQTLPVSQKDACSTGDAVSDGSASIRSVASSSGSSLSSSSVISTGCTATVVQGGSTETSGGGNSSPSPSPSPAPSPAPSSSKSGLSVGIIAGIAAGAVGGVVILALVGIMVKNKMSQRNVTYVDPSGRTRTAKRWRTYSMQQQADAQLAGRGPVPGAAGGGPGVGVSTY</sequence>
<keyword evidence="2" id="KW-0677">Repeat</keyword>
<dbReference type="PANTHER" id="PTHR48125:SF10">
    <property type="entry name" value="OS12G0136300 PROTEIN"/>
    <property type="match status" value="1"/>
</dbReference>
<name>A0A2J8AEY8_9CHLO</name>
<dbReference type="OrthoDB" id="551414at2759"/>
<evidence type="ECO:0000256" key="1">
    <source>
        <dbReference type="ARBA" id="ARBA00022729"/>
    </source>
</evidence>
<dbReference type="Proteomes" id="UP000236333">
    <property type="component" value="Unassembled WGS sequence"/>
</dbReference>
<keyword evidence="5" id="KW-1133">Transmembrane helix</keyword>
<feature type="compositionally biased region" description="Pro residues" evidence="4">
    <location>
        <begin position="305"/>
        <end position="314"/>
    </location>
</feature>
<feature type="non-terminal residue" evidence="6">
    <location>
        <position position="1107"/>
    </location>
</feature>
<dbReference type="InterPro" id="IPR011936">
    <property type="entry name" value="Myxo_disulph_rpt"/>
</dbReference>
<evidence type="ECO:0000313" key="7">
    <source>
        <dbReference type="Proteomes" id="UP000236333"/>
    </source>
</evidence>
<dbReference type="NCBIfam" id="TIGR02232">
    <property type="entry name" value="myxo_disulf_rpt"/>
    <property type="match status" value="1"/>
</dbReference>
<gene>
    <name evidence="6" type="ORF">TSOC_002102</name>
</gene>
<evidence type="ECO:0000313" key="6">
    <source>
        <dbReference type="EMBL" id="PNH11091.1"/>
    </source>
</evidence>
<comment type="caution">
    <text evidence="6">The sequence shown here is derived from an EMBL/GenBank/DDBJ whole genome shotgun (WGS) entry which is preliminary data.</text>
</comment>
<keyword evidence="1" id="KW-0732">Signal</keyword>
<feature type="region of interest" description="Disordered" evidence="4">
    <location>
        <begin position="285"/>
        <end position="319"/>
    </location>
</feature>
<dbReference type="PANTHER" id="PTHR48125">
    <property type="entry name" value="LP07818P1"/>
    <property type="match status" value="1"/>
</dbReference>
<feature type="region of interest" description="Disordered" evidence="4">
    <location>
        <begin position="1085"/>
        <end position="1107"/>
    </location>
</feature>
<evidence type="ECO:0000256" key="2">
    <source>
        <dbReference type="ARBA" id="ARBA00022737"/>
    </source>
</evidence>
<accession>A0A2J8AEY8</accession>
<reference evidence="6 7" key="1">
    <citation type="journal article" date="2017" name="Mol. Biol. Evol.">
        <title>The 4-celled Tetrabaena socialis nuclear genome reveals the essential components for genetic control of cell number at the origin of multicellularity in the volvocine lineage.</title>
        <authorList>
            <person name="Featherston J."/>
            <person name="Arakaki Y."/>
            <person name="Hanschen E.R."/>
            <person name="Ferris P.J."/>
            <person name="Michod R.E."/>
            <person name="Olson B.J.S.C."/>
            <person name="Nozaki H."/>
            <person name="Durand P.M."/>
        </authorList>
    </citation>
    <scope>NUCLEOTIDE SEQUENCE [LARGE SCALE GENOMIC DNA]</scope>
    <source>
        <strain evidence="6 7">NIES-571</strain>
    </source>
</reference>
<keyword evidence="5" id="KW-0812">Transmembrane</keyword>
<protein>
    <submittedName>
        <fullName evidence="6">Uncharacterized protein</fullName>
    </submittedName>
</protein>
<evidence type="ECO:0000256" key="5">
    <source>
        <dbReference type="SAM" id="Phobius"/>
    </source>
</evidence>
<proteinExistence type="predicted"/>
<feature type="region of interest" description="Disordered" evidence="4">
    <location>
        <begin position="765"/>
        <end position="784"/>
    </location>
</feature>
<organism evidence="6 7">
    <name type="scientific">Tetrabaena socialis</name>
    <dbReference type="NCBI Taxonomy" id="47790"/>
    <lineage>
        <taxon>Eukaryota</taxon>
        <taxon>Viridiplantae</taxon>
        <taxon>Chlorophyta</taxon>
        <taxon>core chlorophytes</taxon>
        <taxon>Chlorophyceae</taxon>
        <taxon>CS clade</taxon>
        <taxon>Chlamydomonadales</taxon>
        <taxon>Tetrabaenaceae</taxon>
        <taxon>Tetrabaena</taxon>
    </lineage>
</organism>
<keyword evidence="7" id="KW-1185">Reference proteome</keyword>
<evidence type="ECO:0000256" key="4">
    <source>
        <dbReference type="SAM" id="MobiDB-lite"/>
    </source>
</evidence>
<feature type="transmembrane region" description="Helical" evidence="5">
    <location>
        <begin position="1023"/>
        <end position="1047"/>
    </location>
</feature>
<feature type="compositionally biased region" description="Pro residues" evidence="4">
    <location>
        <begin position="765"/>
        <end position="783"/>
    </location>
</feature>
<evidence type="ECO:0000256" key="3">
    <source>
        <dbReference type="ARBA" id="ARBA00023157"/>
    </source>
</evidence>
<keyword evidence="3" id="KW-1015">Disulfide bond</keyword>